<name>A0A669DBD7_ORENI</name>
<keyword evidence="4" id="KW-1185">Reference proteome</keyword>
<dbReference type="SUPFAM" id="SSF48726">
    <property type="entry name" value="Immunoglobulin"/>
    <property type="match status" value="1"/>
</dbReference>
<dbReference type="InParanoid" id="A0A669DBD7"/>
<evidence type="ECO:0000256" key="1">
    <source>
        <dbReference type="SAM" id="SignalP"/>
    </source>
</evidence>
<evidence type="ECO:0000313" key="4">
    <source>
        <dbReference type="Proteomes" id="UP000005207"/>
    </source>
</evidence>
<dbReference type="InterPro" id="IPR013783">
    <property type="entry name" value="Ig-like_fold"/>
</dbReference>
<dbReference type="GeneTree" id="ENSGT00940000174865"/>
<evidence type="ECO:0000313" key="3">
    <source>
        <dbReference type="Ensembl" id="ENSONIP00000056254.1"/>
    </source>
</evidence>
<dbReference type="AlphaFoldDB" id="A0A669DBD7"/>
<reference evidence="3" key="3">
    <citation type="submission" date="2025-09" db="UniProtKB">
        <authorList>
            <consortium name="Ensembl"/>
        </authorList>
    </citation>
    <scope>IDENTIFICATION</scope>
</reference>
<dbReference type="PROSITE" id="PS50835">
    <property type="entry name" value="IG_LIKE"/>
    <property type="match status" value="1"/>
</dbReference>
<reference evidence="4" key="1">
    <citation type="submission" date="2012-01" db="EMBL/GenBank/DDBJ databases">
        <title>The Genome Sequence of Oreochromis niloticus (Nile Tilapia).</title>
        <authorList>
            <consortium name="Broad Institute Genome Assembly Team"/>
            <consortium name="Broad Institute Sequencing Platform"/>
            <person name="Di Palma F."/>
            <person name="Johnson J."/>
            <person name="Lander E.S."/>
            <person name="Lindblad-Toh K."/>
        </authorList>
    </citation>
    <scope>NUCLEOTIDE SEQUENCE [LARGE SCALE GENOMIC DNA]</scope>
</reference>
<dbReference type="InterPro" id="IPR007110">
    <property type="entry name" value="Ig-like_dom"/>
</dbReference>
<evidence type="ECO:0000259" key="2">
    <source>
        <dbReference type="PROSITE" id="PS50835"/>
    </source>
</evidence>
<dbReference type="Proteomes" id="UP000005207">
    <property type="component" value="Linkage group LG4"/>
</dbReference>
<feature type="signal peptide" evidence="1">
    <location>
        <begin position="1"/>
        <end position="24"/>
    </location>
</feature>
<protein>
    <recommendedName>
        <fullName evidence="2">Ig-like domain-containing protein</fullName>
    </recommendedName>
</protein>
<feature type="chain" id="PRO_5025344904" description="Ig-like domain-containing protein" evidence="1">
    <location>
        <begin position="25"/>
        <end position="85"/>
    </location>
</feature>
<feature type="domain" description="Ig-like" evidence="2">
    <location>
        <begin position="27"/>
        <end position="63"/>
    </location>
</feature>
<sequence>MCGLLLHFHCGILIVIVSPFLATSSPPTVFPLVPCGTESGDMVTLGCLATGFNPPAVTFSWNKGVCCNACCWEWTGFFSKPMLAL</sequence>
<dbReference type="InterPro" id="IPR036179">
    <property type="entry name" value="Ig-like_dom_sf"/>
</dbReference>
<accession>A0A669DBD7</accession>
<keyword evidence="1" id="KW-0732">Signal</keyword>
<dbReference type="InterPro" id="IPR003597">
    <property type="entry name" value="Ig_C1-set"/>
</dbReference>
<reference evidence="3" key="2">
    <citation type="submission" date="2025-08" db="UniProtKB">
        <authorList>
            <consortium name="Ensembl"/>
        </authorList>
    </citation>
    <scope>IDENTIFICATION</scope>
</reference>
<dbReference type="Ensembl" id="ENSONIT00000076757.1">
    <property type="protein sequence ID" value="ENSONIP00000056254.1"/>
    <property type="gene ID" value="ENSONIG00000030323.1"/>
</dbReference>
<proteinExistence type="predicted"/>
<dbReference type="Gene3D" id="2.60.40.10">
    <property type="entry name" value="Immunoglobulins"/>
    <property type="match status" value="1"/>
</dbReference>
<dbReference type="Pfam" id="PF07654">
    <property type="entry name" value="C1-set"/>
    <property type="match status" value="1"/>
</dbReference>
<organism evidence="3 4">
    <name type="scientific">Oreochromis niloticus</name>
    <name type="common">Nile tilapia</name>
    <name type="synonym">Tilapia nilotica</name>
    <dbReference type="NCBI Taxonomy" id="8128"/>
    <lineage>
        <taxon>Eukaryota</taxon>
        <taxon>Metazoa</taxon>
        <taxon>Chordata</taxon>
        <taxon>Craniata</taxon>
        <taxon>Vertebrata</taxon>
        <taxon>Euteleostomi</taxon>
        <taxon>Actinopterygii</taxon>
        <taxon>Neopterygii</taxon>
        <taxon>Teleostei</taxon>
        <taxon>Neoteleostei</taxon>
        <taxon>Acanthomorphata</taxon>
        <taxon>Ovalentaria</taxon>
        <taxon>Cichlomorphae</taxon>
        <taxon>Cichliformes</taxon>
        <taxon>Cichlidae</taxon>
        <taxon>African cichlids</taxon>
        <taxon>Pseudocrenilabrinae</taxon>
        <taxon>Oreochromini</taxon>
        <taxon>Oreochromis</taxon>
    </lineage>
</organism>